<dbReference type="PROSITE" id="PS50071">
    <property type="entry name" value="HOMEOBOX_2"/>
    <property type="match status" value="1"/>
</dbReference>
<feature type="DNA-binding region" description="Homeobox" evidence="5">
    <location>
        <begin position="32"/>
        <end position="91"/>
    </location>
</feature>
<keyword evidence="3 5" id="KW-0371">Homeobox</keyword>
<evidence type="ECO:0000256" key="1">
    <source>
        <dbReference type="ARBA" id="ARBA00004123"/>
    </source>
</evidence>
<dbReference type="GO" id="GO:0005634">
    <property type="term" value="C:nucleus"/>
    <property type="evidence" value="ECO:0007669"/>
    <property type="project" value="UniProtKB-SubCell"/>
</dbReference>
<feature type="compositionally biased region" description="Polar residues" evidence="7">
    <location>
        <begin position="1"/>
        <end position="32"/>
    </location>
</feature>
<evidence type="ECO:0000259" key="8">
    <source>
        <dbReference type="PROSITE" id="PS50071"/>
    </source>
</evidence>
<dbReference type="Gene3D" id="1.10.10.60">
    <property type="entry name" value="Homeodomain-like"/>
    <property type="match status" value="1"/>
</dbReference>
<evidence type="ECO:0000256" key="7">
    <source>
        <dbReference type="SAM" id="MobiDB-lite"/>
    </source>
</evidence>
<dbReference type="CDD" id="cd00086">
    <property type="entry name" value="homeodomain"/>
    <property type="match status" value="1"/>
</dbReference>
<dbReference type="SUPFAM" id="SSF46689">
    <property type="entry name" value="Homeodomain-like"/>
    <property type="match status" value="1"/>
</dbReference>
<evidence type="ECO:0000313" key="10">
    <source>
        <dbReference type="Proteomes" id="UP000594262"/>
    </source>
</evidence>
<dbReference type="OrthoDB" id="6159439at2759"/>
<dbReference type="AlphaFoldDB" id="A0A7M6DRA8"/>
<evidence type="ECO:0000256" key="2">
    <source>
        <dbReference type="ARBA" id="ARBA00023125"/>
    </source>
</evidence>
<keyword evidence="2 5" id="KW-0238">DNA-binding</keyword>
<organism evidence="9 10">
    <name type="scientific">Clytia hemisphaerica</name>
    <dbReference type="NCBI Taxonomy" id="252671"/>
    <lineage>
        <taxon>Eukaryota</taxon>
        <taxon>Metazoa</taxon>
        <taxon>Cnidaria</taxon>
        <taxon>Hydrozoa</taxon>
        <taxon>Hydroidolina</taxon>
        <taxon>Leptothecata</taxon>
        <taxon>Obeliida</taxon>
        <taxon>Clytiidae</taxon>
        <taxon>Clytia</taxon>
    </lineage>
</organism>
<evidence type="ECO:0000256" key="4">
    <source>
        <dbReference type="ARBA" id="ARBA00023242"/>
    </source>
</evidence>
<keyword evidence="10" id="KW-1185">Reference proteome</keyword>
<comment type="subcellular location">
    <subcellularLocation>
        <location evidence="1 5 6">Nucleus</location>
    </subcellularLocation>
</comment>
<dbReference type="InterPro" id="IPR017970">
    <property type="entry name" value="Homeobox_CS"/>
</dbReference>
<evidence type="ECO:0000256" key="3">
    <source>
        <dbReference type="ARBA" id="ARBA00023155"/>
    </source>
</evidence>
<evidence type="ECO:0000256" key="5">
    <source>
        <dbReference type="PROSITE-ProRule" id="PRU00108"/>
    </source>
</evidence>
<dbReference type="InterPro" id="IPR050394">
    <property type="entry name" value="Homeobox_NK-like"/>
</dbReference>
<protein>
    <recommendedName>
        <fullName evidence="8">Homeobox domain-containing protein</fullName>
    </recommendedName>
</protein>
<dbReference type="SMART" id="SM00389">
    <property type="entry name" value="HOX"/>
    <property type="match status" value="1"/>
</dbReference>
<evidence type="ECO:0000313" key="9">
    <source>
        <dbReference type="EnsemblMetazoa" id="CLYHEMP023927.1"/>
    </source>
</evidence>
<dbReference type="PANTHER" id="PTHR24340:SF82">
    <property type="entry name" value="HOMEOBOX PROTEIN VND"/>
    <property type="match status" value="1"/>
</dbReference>
<keyword evidence="4 5" id="KW-0539">Nucleus</keyword>
<dbReference type="GO" id="GO:0000978">
    <property type="term" value="F:RNA polymerase II cis-regulatory region sequence-specific DNA binding"/>
    <property type="evidence" value="ECO:0007669"/>
    <property type="project" value="TreeGrafter"/>
</dbReference>
<feature type="region of interest" description="Disordered" evidence="7">
    <location>
        <begin position="89"/>
        <end position="123"/>
    </location>
</feature>
<proteinExistence type="predicted"/>
<evidence type="ECO:0000256" key="6">
    <source>
        <dbReference type="RuleBase" id="RU000682"/>
    </source>
</evidence>
<dbReference type="InterPro" id="IPR001356">
    <property type="entry name" value="HD"/>
</dbReference>
<dbReference type="EnsemblMetazoa" id="CLYHEMT023927.1">
    <property type="protein sequence ID" value="CLYHEMP023927.1"/>
    <property type="gene ID" value="CLYHEMG023927"/>
</dbReference>
<feature type="region of interest" description="Disordered" evidence="7">
    <location>
        <begin position="1"/>
        <end position="36"/>
    </location>
</feature>
<dbReference type="InterPro" id="IPR009057">
    <property type="entry name" value="Homeodomain-like_sf"/>
</dbReference>
<dbReference type="Proteomes" id="UP000594262">
    <property type="component" value="Unplaced"/>
</dbReference>
<dbReference type="GO" id="GO:0000981">
    <property type="term" value="F:DNA-binding transcription factor activity, RNA polymerase II-specific"/>
    <property type="evidence" value="ECO:0007669"/>
    <property type="project" value="InterPro"/>
</dbReference>
<name>A0A7M6DRA8_9CNID</name>
<feature type="domain" description="Homeobox" evidence="8">
    <location>
        <begin position="30"/>
        <end position="90"/>
    </location>
</feature>
<sequence>MTTSDGNKSADTAFGVNQNGSTATTATNPQKKQTTRKVFSHAAQLELENAFRMSPYLTAWKRQCLSQKLSLTERQVRVWFQNRRMRIKSERGRCGKPSPTKKHVETSSTKASPPPDYSTATTTTGFPNSLMPYTSFQPSFQSPFNQAPIYTATYQNGAFSEGLSLPFNVLSSKINQISNNDSTVSTTNFPITTNSYPITTSNTFYDTKNTDCLRLPCYATSSESYEQQQNQFLEQQKGQQIQQNTQQFFQQDNETAQFINNFDITELRALTTCSYESSLADVMTYGNVI</sequence>
<reference evidence="9" key="1">
    <citation type="submission" date="2021-01" db="UniProtKB">
        <authorList>
            <consortium name="EnsemblMetazoa"/>
        </authorList>
    </citation>
    <scope>IDENTIFICATION</scope>
</reference>
<dbReference type="PROSITE" id="PS00027">
    <property type="entry name" value="HOMEOBOX_1"/>
    <property type="match status" value="1"/>
</dbReference>
<dbReference type="PANTHER" id="PTHR24340">
    <property type="entry name" value="HOMEOBOX PROTEIN NKX"/>
    <property type="match status" value="1"/>
</dbReference>
<dbReference type="Pfam" id="PF00046">
    <property type="entry name" value="Homeodomain"/>
    <property type="match status" value="1"/>
</dbReference>
<dbReference type="GO" id="GO:0030154">
    <property type="term" value="P:cell differentiation"/>
    <property type="evidence" value="ECO:0007669"/>
    <property type="project" value="TreeGrafter"/>
</dbReference>
<accession>A0A7M6DRA8</accession>